<dbReference type="PROSITE" id="PS00211">
    <property type="entry name" value="ABC_TRANSPORTER_1"/>
    <property type="match status" value="1"/>
</dbReference>
<reference evidence="8 9" key="1">
    <citation type="submission" date="2018-06" db="EMBL/GenBank/DDBJ databases">
        <title>Extensive metabolic versatility and redundancy in microbially diverse, dynamic hydrothermal sediments.</title>
        <authorList>
            <person name="Dombrowski N."/>
            <person name="Teske A."/>
            <person name="Baker B.J."/>
        </authorList>
    </citation>
    <scope>NUCLEOTIDE SEQUENCE [LARGE SCALE GENOMIC DNA]</scope>
    <source>
        <strain evidence="8">B7_G13</strain>
    </source>
</reference>
<dbReference type="SUPFAM" id="SSF52540">
    <property type="entry name" value="P-loop containing nucleoside triphosphate hydrolases"/>
    <property type="match status" value="1"/>
</dbReference>
<dbReference type="Pfam" id="PF03459">
    <property type="entry name" value="TOBE"/>
    <property type="match status" value="1"/>
</dbReference>
<evidence type="ECO:0000256" key="2">
    <source>
        <dbReference type="ARBA" id="ARBA00022505"/>
    </source>
</evidence>
<keyword evidence="2 5" id="KW-0500">Molybdenum</keyword>
<dbReference type="GO" id="GO:0016887">
    <property type="term" value="F:ATP hydrolysis activity"/>
    <property type="evidence" value="ECO:0007669"/>
    <property type="project" value="InterPro"/>
</dbReference>
<keyword evidence="3" id="KW-0547">Nucleotide-binding</keyword>
<dbReference type="GO" id="GO:0015697">
    <property type="term" value="P:quaternary ammonium group transport"/>
    <property type="evidence" value="ECO:0007669"/>
    <property type="project" value="UniProtKB-ARBA"/>
</dbReference>
<keyword evidence="1" id="KW-0813">Transport</keyword>
<dbReference type="GO" id="GO:0015689">
    <property type="term" value="P:molybdate ion transport"/>
    <property type="evidence" value="ECO:0007669"/>
    <property type="project" value="InterPro"/>
</dbReference>
<dbReference type="InterPro" id="IPR027417">
    <property type="entry name" value="P-loop_NTPase"/>
</dbReference>
<dbReference type="InterPro" id="IPR004606">
    <property type="entry name" value="Mop_domain"/>
</dbReference>
<evidence type="ECO:0000256" key="3">
    <source>
        <dbReference type="ARBA" id="ARBA00022741"/>
    </source>
</evidence>
<feature type="domain" description="ABC transporter" evidence="6">
    <location>
        <begin position="2"/>
        <end position="231"/>
    </location>
</feature>
<comment type="caution">
    <text evidence="8">The sequence shown here is derived from an EMBL/GenBank/DDBJ whole genome shotgun (WGS) entry which is preliminary data.</text>
</comment>
<evidence type="ECO:0000313" key="8">
    <source>
        <dbReference type="EMBL" id="RLE08365.1"/>
    </source>
</evidence>
<dbReference type="PANTHER" id="PTHR42781">
    <property type="entry name" value="SPERMIDINE/PUTRESCINE IMPORT ATP-BINDING PROTEIN POTA"/>
    <property type="match status" value="1"/>
</dbReference>
<name>A0A662D684_UNCAE</name>
<dbReference type="InterPro" id="IPR005116">
    <property type="entry name" value="Transp-assoc_OB_typ1"/>
</dbReference>
<dbReference type="SMART" id="SM00382">
    <property type="entry name" value="AAA"/>
    <property type="match status" value="1"/>
</dbReference>
<evidence type="ECO:0000256" key="1">
    <source>
        <dbReference type="ARBA" id="ARBA00022448"/>
    </source>
</evidence>
<dbReference type="AlphaFoldDB" id="A0A662D684"/>
<organism evidence="8 9">
    <name type="scientific">Aerophobetes bacterium</name>
    <dbReference type="NCBI Taxonomy" id="2030807"/>
    <lineage>
        <taxon>Bacteria</taxon>
        <taxon>Candidatus Aerophobota</taxon>
    </lineage>
</organism>
<dbReference type="PROSITE" id="PS51866">
    <property type="entry name" value="MOP"/>
    <property type="match status" value="1"/>
</dbReference>
<dbReference type="Pfam" id="PF00005">
    <property type="entry name" value="ABC_tran"/>
    <property type="match status" value="1"/>
</dbReference>
<dbReference type="Gene3D" id="3.40.50.300">
    <property type="entry name" value="P-loop containing nucleotide triphosphate hydrolases"/>
    <property type="match status" value="1"/>
</dbReference>
<dbReference type="Proteomes" id="UP000277457">
    <property type="component" value="Unassembled WGS sequence"/>
</dbReference>
<dbReference type="InterPro" id="IPR008995">
    <property type="entry name" value="Mo/tungstate-bd_C_term_dom"/>
</dbReference>
<sequence>MIRIEDLCVDFPGFCLREISFSLKKGEFFVLLGPTGAGKTLLLEAIAGLIPIKKGKIYIDGVDVTNLPPEARGVGIVYQDCALFPHLTVLENIKYGLHFHKIERKEAEERLNWLLDQLRLRPLIKRLPVNLSGGELKRVALARALMVNPSVLLLDEPLSALDPNFREEIRGELKKLHQDTGVTFLLVTHNFTDVLSLASRAAVINEGKIEQVGEVKDVFQRPRSHFVANFVQARNILCGHLFNKNGHRYIDTGKIRVELAEDVAKAKERVYFVVRPEDIILSRAPVYSSARNCYLGKVTKIVNRGAVVYIVTDIGEEMTAMITKASFEEMNVKEGDSLYLIFKASAVHLFY</sequence>
<evidence type="ECO:0000256" key="5">
    <source>
        <dbReference type="PROSITE-ProRule" id="PRU01213"/>
    </source>
</evidence>
<evidence type="ECO:0000259" key="6">
    <source>
        <dbReference type="PROSITE" id="PS50893"/>
    </source>
</evidence>
<dbReference type="InterPro" id="IPR003439">
    <property type="entry name" value="ABC_transporter-like_ATP-bd"/>
</dbReference>
<feature type="domain" description="Mop" evidence="7">
    <location>
        <begin position="287"/>
        <end position="351"/>
    </location>
</feature>
<dbReference type="InterPro" id="IPR050093">
    <property type="entry name" value="ABC_SmlMolc_Importer"/>
</dbReference>
<dbReference type="PANTHER" id="PTHR42781:SF4">
    <property type="entry name" value="SPERMIDINE_PUTRESCINE IMPORT ATP-BINDING PROTEIN POTA"/>
    <property type="match status" value="1"/>
</dbReference>
<proteinExistence type="predicted"/>
<evidence type="ECO:0000256" key="4">
    <source>
        <dbReference type="ARBA" id="ARBA00022840"/>
    </source>
</evidence>
<accession>A0A662D684</accession>
<protein>
    <submittedName>
        <fullName evidence="8">ABC transporter ATP-binding protein</fullName>
    </submittedName>
</protein>
<dbReference type="InterPro" id="IPR017871">
    <property type="entry name" value="ABC_transporter-like_CS"/>
</dbReference>
<dbReference type="EMBL" id="QMPY01000029">
    <property type="protein sequence ID" value="RLE08365.1"/>
    <property type="molecule type" value="Genomic_DNA"/>
</dbReference>
<dbReference type="FunFam" id="3.40.50.300:FF:000425">
    <property type="entry name" value="Probable ABC transporter, ATP-binding subunit"/>
    <property type="match status" value="1"/>
</dbReference>
<keyword evidence="4 8" id="KW-0067">ATP-binding</keyword>
<gene>
    <name evidence="8" type="ORF">DRZ78_01195</name>
</gene>
<dbReference type="SUPFAM" id="SSF50331">
    <property type="entry name" value="MOP-like"/>
    <property type="match status" value="1"/>
</dbReference>
<evidence type="ECO:0000259" key="7">
    <source>
        <dbReference type="PROSITE" id="PS51866"/>
    </source>
</evidence>
<evidence type="ECO:0000313" key="9">
    <source>
        <dbReference type="Proteomes" id="UP000277457"/>
    </source>
</evidence>
<dbReference type="GO" id="GO:0005524">
    <property type="term" value="F:ATP binding"/>
    <property type="evidence" value="ECO:0007669"/>
    <property type="project" value="UniProtKB-KW"/>
</dbReference>
<dbReference type="PROSITE" id="PS50893">
    <property type="entry name" value="ABC_TRANSPORTER_2"/>
    <property type="match status" value="1"/>
</dbReference>
<dbReference type="Gene3D" id="2.40.50.100">
    <property type="match status" value="1"/>
</dbReference>
<dbReference type="InterPro" id="IPR003593">
    <property type="entry name" value="AAA+_ATPase"/>
</dbReference>